<dbReference type="HOGENOM" id="CLU_3356942_0_0_5"/>
<reference evidence="1 2" key="1">
    <citation type="journal article" date="2005" name="DNA Res.">
        <title>Complete genome sequence of the facultative anaerobic magnetotactic bacterium Magnetospirillum sp. strain AMB-1.</title>
        <authorList>
            <person name="Matsunaga T."/>
            <person name="Okamura Y."/>
            <person name="Fukuda Y."/>
            <person name="Wahyudi A.T."/>
            <person name="Murase Y."/>
            <person name="Takeyama H."/>
        </authorList>
    </citation>
    <scope>NUCLEOTIDE SEQUENCE [LARGE SCALE GENOMIC DNA]</scope>
    <source>
        <strain evidence="2">ATCC 700264 / AMB-1</strain>
    </source>
</reference>
<keyword evidence="2" id="KW-1185">Reference proteome</keyword>
<gene>
    <name evidence="1" type="ordered locus">amb1836</name>
</gene>
<name>Q2W685_PARM1</name>
<evidence type="ECO:0000313" key="1">
    <source>
        <dbReference type="EMBL" id="BAE50640.1"/>
    </source>
</evidence>
<dbReference type="Proteomes" id="UP000007058">
    <property type="component" value="Chromosome"/>
</dbReference>
<dbReference type="EMBL" id="AP007255">
    <property type="protein sequence ID" value="BAE50640.1"/>
    <property type="molecule type" value="Genomic_DNA"/>
</dbReference>
<accession>Q2W685</accession>
<evidence type="ECO:0000313" key="2">
    <source>
        <dbReference type="Proteomes" id="UP000007058"/>
    </source>
</evidence>
<dbReference type="KEGG" id="mag:amb1836"/>
<dbReference type="STRING" id="342108.amb1836"/>
<organism evidence="1 2">
    <name type="scientific">Paramagnetospirillum magneticum (strain ATCC 700264 / AMB-1)</name>
    <name type="common">Magnetospirillum magneticum</name>
    <dbReference type="NCBI Taxonomy" id="342108"/>
    <lineage>
        <taxon>Bacteria</taxon>
        <taxon>Pseudomonadati</taxon>
        <taxon>Pseudomonadota</taxon>
        <taxon>Alphaproteobacteria</taxon>
        <taxon>Rhodospirillales</taxon>
        <taxon>Magnetospirillaceae</taxon>
        <taxon>Paramagnetospirillum</taxon>
    </lineage>
</organism>
<proteinExistence type="predicted"/>
<dbReference type="AlphaFoldDB" id="Q2W685"/>
<protein>
    <submittedName>
        <fullName evidence="1">Uncharacterized protein</fullName>
    </submittedName>
</protein>
<sequence length="36" mass="3923">MRIFGMGLGLAVLALAWSVYRQPQADLLLAGLVFCQ</sequence>